<keyword evidence="6" id="KW-0274">FAD</keyword>
<dbReference type="PROSITE" id="PS50970">
    <property type="entry name" value="HCY"/>
    <property type="match status" value="1"/>
</dbReference>
<evidence type="ECO:0000256" key="8">
    <source>
        <dbReference type="PROSITE-ProRule" id="PRU00333"/>
    </source>
</evidence>
<dbReference type="InterPro" id="IPR003171">
    <property type="entry name" value="Mehydrof_redctse-like"/>
</dbReference>
<dbReference type="GO" id="GO:0032259">
    <property type="term" value="P:methylation"/>
    <property type="evidence" value="ECO:0007669"/>
    <property type="project" value="UniProtKB-KW"/>
</dbReference>
<dbReference type="PANTHER" id="PTHR11103">
    <property type="entry name" value="SLR1189 PROTEIN"/>
    <property type="match status" value="1"/>
</dbReference>
<dbReference type="InterPro" id="IPR036589">
    <property type="entry name" value="HCY_dom_sf"/>
</dbReference>
<evidence type="ECO:0000256" key="7">
    <source>
        <dbReference type="ARBA" id="ARBA00023002"/>
    </source>
</evidence>
<dbReference type="Proteomes" id="UP000556026">
    <property type="component" value="Unassembled WGS sequence"/>
</dbReference>
<dbReference type="Gene3D" id="3.20.20.220">
    <property type="match status" value="1"/>
</dbReference>
<keyword evidence="5 8" id="KW-0808">Transferase</keyword>
<dbReference type="NCBIfam" id="NF006396">
    <property type="entry name" value="PRK08645.1"/>
    <property type="match status" value="1"/>
</dbReference>
<dbReference type="Gene3D" id="3.20.20.330">
    <property type="entry name" value="Homocysteine-binding-like domain"/>
    <property type="match status" value="1"/>
</dbReference>
<dbReference type="GO" id="GO:0008168">
    <property type="term" value="F:methyltransferase activity"/>
    <property type="evidence" value="ECO:0007669"/>
    <property type="project" value="UniProtKB-UniRule"/>
</dbReference>
<dbReference type="SUPFAM" id="SSF51730">
    <property type="entry name" value="FAD-linked oxidoreductase"/>
    <property type="match status" value="1"/>
</dbReference>
<comment type="cofactor">
    <cofactor evidence="1">
        <name>FAD</name>
        <dbReference type="ChEBI" id="CHEBI:57692"/>
    </cofactor>
</comment>
<comment type="cofactor">
    <cofactor evidence="8">
        <name>Zn(2+)</name>
        <dbReference type="ChEBI" id="CHEBI:29105"/>
    </cofactor>
</comment>
<comment type="pathway">
    <text evidence="2">One-carbon metabolism; tetrahydrofolate interconversion.</text>
</comment>
<dbReference type="PANTHER" id="PTHR11103:SF18">
    <property type="entry name" value="SLR1189 PROTEIN"/>
    <property type="match status" value="1"/>
</dbReference>
<dbReference type="RefSeq" id="WP_183354669.1">
    <property type="nucleotide sequence ID" value="NZ_BLXX01000005.1"/>
</dbReference>
<feature type="binding site" evidence="8">
    <location>
        <position position="270"/>
    </location>
    <ligand>
        <name>Zn(2+)</name>
        <dbReference type="ChEBI" id="CHEBI:29105"/>
    </ligand>
</feature>
<keyword evidence="7" id="KW-0560">Oxidoreductase</keyword>
<evidence type="ECO:0000256" key="3">
    <source>
        <dbReference type="ARBA" id="ARBA00022603"/>
    </source>
</evidence>
<dbReference type="SUPFAM" id="SSF82282">
    <property type="entry name" value="Homocysteine S-methyltransferase"/>
    <property type="match status" value="1"/>
</dbReference>
<evidence type="ECO:0000313" key="10">
    <source>
        <dbReference type="EMBL" id="GFO59849.1"/>
    </source>
</evidence>
<comment type="caution">
    <text evidence="10">The sequence shown here is derived from an EMBL/GenBank/DDBJ whole genome shotgun (WGS) entry which is preliminary data.</text>
</comment>
<keyword evidence="8" id="KW-0862">Zinc</keyword>
<name>A0A6V8MJJ2_9BACT</name>
<keyword evidence="4" id="KW-0285">Flavoprotein</keyword>
<feature type="binding site" evidence="8">
    <location>
        <position position="269"/>
    </location>
    <ligand>
        <name>Zn(2+)</name>
        <dbReference type="ChEBI" id="CHEBI:29105"/>
    </ligand>
</feature>
<dbReference type="EMBL" id="BLXX01000005">
    <property type="protein sequence ID" value="GFO59849.1"/>
    <property type="molecule type" value="Genomic_DNA"/>
</dbReference>
<dbReference type="CDD" id="cd00537">
    <property type="entry name" value="MTHFR"/>
    <property type="match status" value="1"/>
</dbReference>
<keyword evidence="11" id="KW-1185">Reference proteome</keyword>
<evidence type="ECO:0000256" key="2">
    <source>
        <dbReference type="ARBA" id="ARBA00004777"/>
    </source>
</evidence>
<dbReference type="AlphaFoldDB" id="A0A6V8MJJ2"/>
<dbReference type="GO" id="GO:0046872">
    <property type="term" value="F:metal ion binding"/>
    <property type="evidence" value="ECO:0007669"/>
    <property type="project" value="UniProtKB-KW"/>
</dbReference>
<dbReference type="GO" id="GO:0035999">
    <property type="term" value="P:tetrahydrofolate interconversion"/>
    <property type="evidence" value="ECO:0007669"/>
    <property type="project" value="UniProtKB-UniPathway"/>
</dbReference>
<organism evidence="10 11">
    <name type="scientific">Geomonas silvestris</name>
    <dbReference type="NCBI Taxonomy" id="2740184"/>
    <lineage>
        <taxon>Bacteria</taxon>
        <taxon>Pseudomonadati</taxon>
        <taxon>Thermodesulfobacteriota</taxon>
        <taxon>Desulfuromonadia</taxon>
        <taxon>Geobacterales</taxon>
        <taxon>Geobacteraceae</taxon>
        <taxon>Geomonas</taxon>
    </lineage>
</organism>
<proteinExistence type="predicted"/>
<protein>
    <submittedName>
        <fullName evidence="10">Bifunctional homocysteine S-methyltransferase/methylenetetrahydrofolate reductase</fullName>
    </submittedName>
</protein>
<dbReference type="Pfam" id="PF02219">
    <property type="entry name" value="MTHFR"/>
    <property type="match status" value="1"/>
</dbReference>
<reference evidence="11" key="1">
    <citation type="submission" date="2020-06" db="EMBL/GenBank/DDBJ databases">
        <title>Draft genomic sequence of Geomonas sp. Red330.</title>
        <authorList>
            <person name="Itoh H."/>
            <person name="Zhenxing X."/>
            <person name="Ushijima N."/>
            <person name="Masuda Y."/>
            <person name="Shiratori Y."/>
            <person name="Senoo K."/>
        </authorList>
    </citation>
    <scope>NUCLEOTIDE SEQUENCE [LARGE SCALE GENOMIC DNA]</scope>
    <source>
        <strain evidence="11">Red330</strain>
    </source>
</reference>
<dbReference type="InterPro" id="IPR003726">
    <property type="entry name" value="HCY_dom"/>
</dbReference>
<dbReference type="GO" id="GO:0004489">
    <property type="term" value="F:methylenetetrahydrofolate reductase [NAD(P)H] activity"/>
    <property type="evidence" value="ECO:0007669"/>
    <property type="project" value="InterPro"/>
</dbReference>
<dbReference type="UniPathway" id="UPA00193"/>
<evidence type="ECO:0000256" key="4">
    <source>
        <dbReference type="ARBA" id="ARBA00022630"/>
    </source>
</evidence>
<evidence type="ECO:0000313" key="11">
    <source>
        <dbReference type="Proteomes" id="UP000556026"/>
    </source>
</evidence>
<keyword evidence="3 8" id="KW-0489">Methyltransferase</keyword>
<evidence type="ECO:0000259" key="9">
    <source>
        <dbReference type="PROSITE" id="PS50970"/>
    </source>
</evidence>
<evidence type="ECO:0000256" key="6">
    <source>
        <dbReference type="ARBA" id="ARBA00022827"/>
    </source>
</evidence>
<feature type="domain" description="Hcy-binding" evidence="9">
    <location>
        <begin position="2"/>
        <end position="284"/>
    </location>
</feature>
<dbReference type="GO" id="GO:0006555">
    <property type="term" value="P:methionine metabolic process"/>
    <property type="evidence" value="ECO:0007669"/>
    <property type="project" value="InterPro"/>
</dbReference>
<dbReference type="InterPro" id="IPR029041">
    <property type="entry name" value="FAD-linked_oxidoreductase-like"/>
</dbReference>
<feature type="binding site" evidence="8">
    <location>
        <position position="204"/>
    </location>
    <ligand>
        <name>Zn(2+)</name>
        <dbReference type="ChEBI" id="CHEBI:29105"/>
    </ligand>
</feature>
<keyword evidence="8" id="KW-0479">Metal-binding</keyword>
<evidence type="ECO:0000256" key="5">
    <source>
        <dbReference type="ARBA" id="ARBA00022679"/>
    </source>
</evidence>
<evidence type="ECO:0000256" key="1">
    <source>
        <dbReference type="ARBA" id="ARBA00001974"/>
    </source>
</evidence>
<gene>
    <name evidence="10" type="primary">metF-2</name>
    <name evidence="10" type="ORF">GMST_21740</name>
</gene>
<sequence length="611" mass="64089">MGALFLDRVRQEVLVGDGAIGTMLYAKGVSLEANFEHLNLVRPQLVLDLHGEYLAAGAQVIETNTFGANFVKLDAIGLGAKVAEINRQGAKLARQAAAGKDVFVAGSLGPLGRGKAELSPEQVRDCFRTQSLALAEGGVDLLILETFAELEELELAVLAVKETGLPVVANLAFGEGARLTGGFSAEDAAQRLAAAGADLIGANCGAGPLELLATLKRLAQASDLPLAAYPNSGFPEYLDGRYIYRATPDYFAGMAREMVEAGASLVGGCCGTTPEHVREVARQLAGLKPVVRKVSRRAGAVQVGAGTASAGKGFLSHWGTRKVITVELDPPKGLDCTKVVAGSRALKEAGADAINLAENPLARVRMGNLALAALVRREVGIEVIAHVTCRDRNLIGLQSDLMGASLLGISSILAVTGDPANLGEDAGASSVFDLNSFTLIKLLSDLNRGVNALGNPIGAGTGFSIGAAFNPNVQKMEVQVGRLARKVANGAQFAQTQPIYDIARAEEMVELTAALGIPVLPGVLPLVSGRNAEFLHNEVPGIVIPDEIRRRMAGKSGDEGVREGLAIASEFIDAIFDRVGGFYLIPPFGKHEIATELVTYIKEKDRQPHNS</sequence>
<dbReference type="Pfam" id="PF02574">
    <property type="entry name" value="S-methyl_trans"/>
    <property type="match status" value="1"/>
</dbReference>
<accession>A0A6V8MJJ2</accession>